<dbReference type="InterPro" id="IPR030391">
    <property type="entry name" value="MeTrfase_TrmA_CS"/>
</dbReference>
<evidence type="ECO:0000256" key="6">
    <source>
        <dbReference type="SAM" id="MobiDB-lite"/>
    </source>
</evidence>
<feature type="binding site" evidence="4">
    <location>
        <position position="238"/>
    </location>
    <ligand>
        <name>S-adenosyl-L-methionine</name>
        <dbReference type="ChEBI" id="CHEBI:59789"/>
    </ligand>
</feature>
<dbReference type="GO" id="GO:0032259">
    <property type="term" value="P:methylation"/>
    <property type="evidence" value="ECO:0007669"/>
    <property type="project" value="UniProtKB-KW"/>
</dbReference>
<feature type="region of interest" description="Disordered" evidence="6">
    <location>
        <begin position="293"/>
        <end position="313"/>
    </location>
</feature>
<comment type="similarity">
    <text evidence="4">Belongs to the class I-like SAM-binding methyltransferase superfamily. RNA M5U methyltransferase family.</text>
</comment>
<feature type="active site" evidence="5">
    <location>
        <position position="347"/>
    </location>
</feature>
<dbReference type="Pfam" id="PF05958">
    <property type="entry name" value="tRNA_U5-meth_tr"/>
    <property type="match status" value="1"/>
</dbReference>
<dbReference type="Proteomes" id="UP000636918">
    <property type="component" value="Unassembled WGS sequence"/>
</dbReference>
<sequence length="388" mass="41355">MDCHHYDAFRCRSCTLLEVPRARQLSDKEAHARSLVDSPVWLPTVAGDEAGFRNKAKMAVGGTVEAPTLGILDRDLAGVDLRDCGLHSPGLTSALDRIASWISSAALTPYDVAARAGELKHVLLTESPAGELMLRLVVRSTALEARVRSRLPALLGAVPELRVVTLNVQPEHKAVLEGDREIVLTESTVLPMRLATGVTLRLGPRSFFQTNTFVAEALYNQARTWVEGLDVRTIWDLYCGVGGFALHLAGPGREVLGVEVSADAIDAATSTAAELGVAASFVAGDATAYALAGGQRGGSPSSSHEDPPHSGGLPDLVVVNPPRRGIGADLAGWLETSGADHLVYSSCNAESLARDLALMPSLRPVEARVLDMFPHTTHYEVIVLLSRR</sequence>
<dbReference type="PANTHER" id="PTHR11061:SF30">
    <property type="entry name" value="TRNA (URACIL(54)-C(5))-METHYLTRANSFERASE"/>
    <property type="match status" value="1"/>
</dbReference>
<keyword evidence="3 4" id="KW-0949">S-adenosyl-L-methionine</keyword>
<gene>
    <name evidence="7" type="ORF">JI751_05945</name>
</gene>
<feature type="binding site" evidence="4">
    <location>
        <position position="320"/>
    </location>
    <ligand>
        <name>S-adenosyl-L-methionine</name>
        <dbReference type="ChEBI" id="CHEBI:59789"/>
    </ligand>
</feature>
<evidence type="ECO:0000313" key="7">
    <source>
        <dbReference type="EMBL" id="MBL0747143.1"/>
    </source>
</evidence>
<feature type="binding site" evidence="4">
    <location>
        <position position="209"/>
    </location>
    <ligand>
        <name>S-adenosyl-L-methionine</name>
        <dbReference type="ChEBI" id="CHEBI:59789"/>
    </ligand>
</feature>
<dbReference type="PROSITE" id="PS01230">
    <property type="entry name" value="TRMA_1"/>
    <property type="match status" value="1"/>
</dbReference>
<feature type="active site" description="Nucleophile" evidence="4">
    <location>
        <position position="347"/>
    </location>
</feature>
<dbReference type="GO" id="GO:0008168">
    <property type="term" value="F:methyltransferase activity"/>
    <property type="evidence" value="ECO:0007669"/>
    <property type="project" value="UniProtKB-KW"/>
</dbReference>
<dbReference type="Gene3D" id="3.40.50.150">
    <property type="entry name" value="Vaccinia Virus protein VP39"/>
    <property type="match status" value="1"/>
</dbReference>
<evidence type="ECO:0000256" key="2">
    <source>
        <dbReference type="ARBA" id="ARBA00022679"/>
    </source>
</evidence>
<evidence type="ECO:0000256" key="1">
    <source>
        <dbReference type="ARBA" id="ARBA00022603"/>
    </source>
</evidence>
<protein>
    <submittedName>
        <fullName evidence="7">Methyltransferase domain-containing protein</fullName>
    </submittedName>
</protein>
<evidence type="ECO:0000313" key="8">
    <source>
        <dbReference type="Proteomes" id="UP000636918"/>
    </source>
</evidence>
<evidence type="ECO:0000256" key="3">
    <source>
        <dbReference type="ARBA" id="ARBA00022691"/>
    </source>
</evidence>
<dbReference type="CDD" id="cd02440">
    <property type="entry name" value="AdoMet_MTases"/>
    <property type="match status" value="1"/>
</dbReference>
<name>A0ABS1L6G7_9ACTN</name>
<dbReference type="InterPro" id="IPR030390">
    <property type="entry name" value="MeTrfase_TrmA_AS"/>
</dbReference>
<reference evidence="7 8" key="1">
    <citation type="submission" date="2021-01" db="EMBL/GenBank/DDBJ databases">
        <title>Genome seq and assembly of Nocardiodes sp. G10.</title>
        <authorList>
            <person name="Chhetri G."/>
        </authorList>
    </citation>
    <scope>NUCLEOTIDE SEQUENCE [LARGE SCALE GENOMIC DNA]</scope>
    <source>
        <strain evidence="7 8">G10</strain>
    </source>
</reference>
<keyword evidence="2 4" id="KW-0808">Transferase</keyword>
<dbReference type="SUPFAM" id="SSF53335">
    <property type="entry name" value="S-adenosyl-L-methionine-dependent methyltransferases"/>
    <property type="match status" value="1"/>
</dbReference>
<dbReference type="PROSITE" id="PS01231">
    <property type="entry name" value="TRMA_2"/>
    <property type="match status" value="1"/>
</dbReference>
<comment type="caution">
    <text evidence="7">The sequence shown here is derived from an EMBL/GenBank/DDBJ whole genome shotgun (WGS) entry which is preliminary data.</text>
</comment>
<dbReference type="PANTHER" id="PTHR11061">
    <property type="entry name" value="RNA M5U METHYLTRANSFERASE"/>
    <property type="match status" value="1"/>
</dbReference>
<dbReference type="InterPro" id="IPR010280">
    <property type="entry name" value="U5_MeTrfase_fam"/>
</dbReference>
<evidence type="ECO:0000256" key="5">
    <source>
        <dbReference type="PROSITE-ProRule" id="PRU10015"/>
    </source>
</evidence>
<dbReference type="InterPro" id="IPR029063">
    <property type="entry name" value="SAM-dependent_MTases_sf"/>
</dbReference>
<dbReference type="PROSITE" id="PS51687">
    <property type="entry name" value="SAM_MT_RNA_M5U"/>
    <property type="match status" value="1"/>
</dbReference>
<dbReference type="Gene3D" id="2.40.50.1070">
    <property type="match status" value="1"/>
</dbReference>
<accession>A0ABS1L6G7</accession>
<proteinExistence type="inferred from homology"/>
<keyword evidence="1 4" id="KW-0489">Methyltransferase</keyword>
<organism evidence="7 8">
    <name type="scientific">Nocardioides baculatus</name>
    <dbReference type="NCBI Taxonomy" id="2801337"/>
    <lineage>
        <taxon>Bacteria</taxon>
        <taxon>Bacillati</taxon>
        <taxon>Actinomycetota</taxon>
        <taxon>Actinomycetes</taxon>
        <taxon>Propionibacteriales</taxon>
        <taxon>Nocardioidaceae</taxon>
        <taxon>Nocardioides</taxon>
    </lineage>
</organism>
<evidence type="ECO:0000256" key="4">
    <source>
        <dbReference type="PROSITE-ProRule" id="PRU01024"/>
    </source>
</evidence>
<dbReference type="EMBL" id="JAERSG010000002">
    <property type="protein sequence ID" value="MBL0747143.1"/>
    <property type="molecule type" value="Genomic_DNA"/>
</dbReference>
<feature type="binding site" evidence="4">
    <location>
        <position position="259"/>
    </location>
    <ligand>
        <name>S-adenosyl-L-methionine</name>
        <dbReference type="ChEBI" id="CHEBI:59789"/>
    </ligand>
</feature>
<keyword evidence="8" id="KW-1185">Reference proteome</keyword>